<accession>A0A1D3L2I1</accession>
<dbReference type="OrthoDB" id="132546at2157"/>
<dbReference type="GeneID" id="30412062"/>
<reference evidence="2 3" key="1">
    <citation type="submission" date="2016-08" db="EMBL/GenBank/DDBJ databases">
        <authorList>
            <person name="Seilhamer J.J."/>
        </authorList>
    </citation>
    <scope>NUCLEOTIDE SEQUENCE [LARGE SCALE GENOMIC DNA]</scope>
    <source>
        <strain evidence="2">Buetzberg</strain>
    </source>
</reference>
<evidence type="ECO:0000259" key="1">
    <source>
        <dbReference type="Pfam" id="PF00534"/>
    </source>
</evidence>
<evidence type="ECO:0000313" key="2">
    <source>
        <dbReference type="EMBL" id="SCG85776.1"/>
    </source>
</evidence>
<keyword evidence="2" id="KW-0808">Transferase</keyword>
<dbReference type="CDD" id="cd03801">
    <property type="entry name" value="GT4_PimA-like"/>
    <property type="match status" value="1"/>
</dbReference>
<dbReference type="Pfam" id="PF00534">
    <property type="entry name" value="Glycos_transf_1"/>
    <property type="match status" value="1"/>
</dbReference>
<gene>
    <name evidence="2" type="ORF">MCBB_1218</name>
</gene>
<name>A0A1D3L2I1_9EURY</name>
<dbReference type="EMBL" id="LT607756">
    <property type="protein sequence ID" value="SCG85776.1"/>
    <property type="molecule type" value="Genomic_DNA"/>
</dbReference>
<dbReference type="PATRIC" id="fig|129848.4.peg.1232"/>
<sequence length="357" mass="41338">MDIGIVQPELIYLRGAEKQVCKLSHHLTKMGHDVTIYTFEKKENYGFDSSLENVNIVSLDTRWFISSIFSLNHFRWVHLIKKLSSKLGDHDIINAHNHPAQWISKFTDIPTVWMCNEPYYRDNFIDNYYSANIQFTLPISHVIEKIIKNRYPQTKLETIGSGADLERDIKHIHNDYFDLIFVGPLHPKKRQLDIVKAFSLIKNDIKNVRLHFVGGTVDAYSNHIKKSMISLADKNGLNIFFYDSISNEELYSLYDVADISVFVPESEPWGIFPLETILGGIPTIISDQCGVKDILPDDHPVVETGNIKQLADKILEVKNNYDEYKNKTLQTSKTITENYSWESYSKRMETIFNKIIE</sequence>
<dbReference type="SUPFAM" id="SSF53756">
    <property type="entry name" value="UDP-Glycosyltransferase/glycogen phosphorylase"/>
    <property type="match status" value="1"/>
</dbReference>
<dbReference type="PANTHER" id="PTHR12526">
    <property type="entry name" value="GLYCOSYLTRANSFERASE"/>
    <property type="match status" value="1"/>
</dbReference>
<dbReference type="InterPro" id="IPR001296">
    <property type="entry name" value="Glyco_trans_1"/>
</dbReference>
<dbReference type="GO" id="GO:0016757">
    <property type="term" value="F:glycosyltransferase activity"/>
    <property type="evidence" value="ECO:0007669"/>
    <property type="project" value="InterPro"/>
</dbReference>
<dbReference type="RefSeq" id="WP_071906903.1">
    <property type="nucleotide sequence ID" value="NZ_LT607756.1"/>
</dbReference>
<dbReference type="Gene3D" id="3.40.50.2000">
    <property type="entry name" value="Glycogen Phosphorylase B"/>
    <property type="match status" value="2"/>
</dbReference>
<organism evidence="2 3">
    <name type="scientific">Methanobacterium congolense</name>
    <dbReference type="NCBI Taxonomy" id="118062"/>
    <lineage>
        <taxon>Archaea</taxon>
        <taxon>Methanobacteriati</taxon>
        <taxon>Methanobacteriota</taxon>
        <taxon>Methanomada group</taxon>
        <taxon>Methanobacteria</taxon>
        <taxon>Methanobacteriales</taxon>
        <taxon>Methanobacteriaceae</taxon>
        <taxon>Methanobacterium</taxon>
    </lineage>
</organism>
<dbReference type="Proteomes" id="UP000094707">
    <property type="component" value="Chromosome I"/>
</dbReference>
<feature type="domain" description="Glycosyl transferase family 1" evidence="1">
    <location>
        <begin position="166"/>
        <end position="325"/>
    </location>
</feature>
<dbReference type="KEGG" id="mcub:MCBB_1218"/>
<dbReference type="STRING" id="118062.MCBB_1218"/>
<evidence type="ECO:0000313" key="3">
    <source>
        <dbReference type="Proteomes" id="UP000094707"/>
    </source>
</evidence>
<proteinExistence type="predicted"/>
<protein>
    <submittedName>
        <fullName evidence="2">Glycosyl transferase group 1</fullName>
    </submittedName>
</protein>
<keyword evidence="3" id="KW-1185">Reference proteome</keyword>
<dbReference type="AlphaFoldDB" id="A0A1D3L2I1"/>